<feature type="transmembrane region" description="Helical" evidence="1">
    <location>
        <begin position="302"/>
        <end position="319"/>
    </location>
</feature>
<sequence length="365" mass="40135">MNGAAFHWAAPRRPAQVFTSRITWSHAAWKIKRIDAHSLPVENFTLKNGFEFRREAKGCCMKKLDRHDQGVICVLLSMALFAAYDTGSKLISASVPLVLILWVRYAIQMIWMGLNHQRHVQGKVWQTRRPVLHVCRALILLCCNAFSVLIFKYLPVGEVTAIVMLMPVLMTVFAAKSLDEPVDRLQWGLLALGLAGVLCVVRPGLRPWDAAILLPIGFLLTYTAFQAVTGVIVKTESTDSVFFYTSVTGFTALSLLLPMVWAGWPAFPWGALIILIATCSAVGHQLLVLAYSRTMASALTPFLYCQLVFAALGGWLAFGEIPDKPAVWGGLLIMGSGVWSALRKRGAAGQDTQVQARVLAPRKAA</sequence>
<feature type="transmembrane region" description="Helical" evidence="1">
    <location>
        <begin position="90"/>
        <end position="114"/>
    </location>
</feature>
<evidence type="ECO:0000259" key="2">
    <source>
        <dbReference type="Pfam" id="PF00892"/>
    </source>
</evidence>
<evidence type="ECO:0000256" key="1">
    <source>
        <dbReference type="SAM" id="Phobius"/>
    </source>
</evidence>
<evidence type="ECO:0000313" key="3">
    <source>
        <dbReference type="EMBL" id="MDZ5457495.1"/>
    </source>
</evidence>
<feature type="transmembrane region" description="Helical" evidence="1">
    <location>
        <begin position="211"/>
        <end position="233"/>
    </location>
</feature>
<dbReference type="Proteomes" id="UP001293718">
    <property type="component" value="Unassembled WGS sequence"/>
</dbReference>
<feature type="transmembrane region" description="Helical" evidence="1">
    <location>
        <begin position="325"/>
        <end position="342"/>
    </location>
</feature>
<feature type="domain" description="EamA" evidence="2">
    <location>
        <begin position="70"/>
        <end position="201"/>
    </location>
</feature>
<reference evidence="3 4" key="1">
    <citation type="submission" date="2023-11" db="EMBL/GenBank/DDBJ databases">
        <title>Draft genome of Azohydromonas lata strain H1 (DSM1123), a polyhydroxyalkanoate producer.</title>
        <authorList>
            <person name="Traversa D."/>
            <person name="D'Addabbo P."/>
            <person name="Pazzani C."/>
            <person name="Manzari C."/>
            <person name="Chiara M."/>
            <person name="Scrascia M."/>
        </authorList>
    </citation>
    <scope>NUCLEOTIDE SEQUENCE [LARGE SCALE GENOMIC DNA]</scope>
    <source>
        <strain evidence="3 4">H1</strain>
    </source>
</reference>
<protein>
    <submittedName>
        <fullName evidence="3">DMT family transporter</fullName>
    </submittedName>
</protein>
<comment type="caution">
    <text evidence="3">The sequence shown here is derived from an EMBL/GenBank/DDBJ whole genome shotgun (WGS) entry which is preliminary data.</text>
</comment>
<name>A0ABU5IEF4_9BURK</name>
<dbReference type="PANTHER" id="PTHR22911:SF103">
    <property type="entry name" value="BLR2811 PROTEIN"/>
    <property type="match status" value="1"/>
</dbReference>
<keyword evidence="4" id="KW-1185">Reference proteome</keyword>
<keyword evidence="1" id="KW-0812">Transmembrane</keyword>
<organism evidence="3 4">
    <name type="scientific">Azohydromonas lata</name>
    <dbReference type="NCBI Taxonomy" id="45677"/>
    <lineage>
        <taxon>Bacteria</taxon>
        <taxon>Pseudomonadati</taxon>
        <taxon>Pseudomonadota</taxon>
        <taxon>Betaproteobacteria</taxon>
        <taxon>Burkholderiales</taxon>
        <taxon>Sphaerotilaceae</taxon>
        <taxon>Azohydromonas</taxon>
    </lineage>
</organism>
<feature type="transmembrane region" description="Helical" evidence="1">
    <location>
        <begin position="134"/>
        <end position="153"/>
    </location>
</feature>
<evidence type="ECO:0000313" key="4">
    <source>
        <dbReference type="Proteomes" id="UP001293718"/>
    </source>
</evidence>
<feature type="transmembrane region" description="Helical" evidence="1">
    <location>
        <begin position="159"/>
        <end position="175"/>
    </location>
</feature>
<dbReference type="PANTHER" id="PTHR22911">
    <property type="entry name" value="ACYL-MALONYL CONDENSING ENZYME-RELATED"/>
    <property type="match status" value="1"/>
</dbReference>
<dbReference type="EMBL" id="JAXOJX010000019">
    <property type="protein sequence ID" value="MDZ5457495.1"/>
    <property type="molecule type" value="Genomic_DNA"/>
</dbReference>
<gene>
    <name evidence="3" type="ORF">SM757_13020</name>
</gene>
<keyword evidence="1" id="KW-0472">Membrane</keyword>
<dbReference type="InterPro" id="IPR037185">
    <property type="entry name" value="EmrE-like"/>
</dbReference>
<feature type="transmembrane region" description="Helical" evidence="1">
    <location>
        <begin position="187"/>
        <end position="205"/>
    </location>
</feature>
<dbReference type="InterPro" id="IPR000620">
    <property type="entry name" value="EamA_dom"/>
</dbReference>
<dbReference type="RefSeq" id="WP_322465794.1">
    <property type="nucleotide sequence ID" value="NZ_JAXOJX010000019.1"/>
</dbReference>
<feature type="transmembrane region" description="Helical" evidence="1">
    <location>
        <begin position="267"/>
        <end position="290"/>
    </location>
</feature>
<feature type="transmembrane region" description="Helical" evidence="1">
    <location>
        <begin position="240"/>
        <end position="261"/>
    </location>
</feature>
<dbReference type="SUPFAM" id="SSF103481">
    <property type="entry name" value="Multidrug resistance efflux transporter EmrE"/>
    <property type="match status" value="2"/>
</dbReference>
<feature type="transmembrane region" description="Helical" evidence="1">
    <location>
        <begin position="67"/>
        <end position="84"/>
    </location>
</feature>
<dbReference type="Pfam" id="PF00892">
    <property type="entry name" value="EamA"/>
    <property type="match status" value="1"/>
</dbReference>
<accession>A0ABU5IEF4</accession>
<proteinExistence type="predicted"/>
<keyword evidence="1" id="KW-1133">Transmembrane helix</keyword>